<gene>
    <name evidence="5" type="primary">LOC116947498</name>
</gene>
<dbReference type="InterPro" id="IPR028184">
    <property type="entry name" value="VGLL4"/>
</dbReference>
<feature type="region of interest" description="Disordered" evidence="3">
    <location>
        <begin position="1"/>
        <end position="26"/>
    </location>
</feature>
<feature type="compositionally biased region" description="Basic residues" evidence="3">
    <location>
        <begin position="220"/>
        <end position="237"/>
    </location>
</feature>
<feature type="compositionally biased region" description="Gly residues" evidence="3">
    <location>
        <begin position="44"/>
        <end position="56"/>
    </location>
</feature>
<feature type="region of interest" description="Disordered" evidence="3">
    <location>
        <begin position="220"/>
        <end position="251"/>
    </location>
</feature>
<feature type="region of interest" description="Disordered" evidence="3">
    <location>
        <begin position="39"/>
        <end position="165"/>
    </location>
</feature>
<name>A0AAJ7TJU0_PETMA</name>
<comment type="similarity">
    <text evidence="2">Belongs to the vestigial family.</text>
</comment>
<feature type="compositionally biased region" description="Low complexity" evidence="3">
    <location>
        <begin position="306"/>
        <end position="327"/>
    </location>
</feature>
<dbReference type="PANTHER" id="PTHR17604">
    <property type="entry name" value="TRANSCRIPTION COFACTOR VESTIGIAL-LIKE PROTEIN 4"/>
    <property type="match status" value="1"/>
</dbReference>
<evidence type="ECO:0000313" key="5">
    <source>
        <dbReference type="RefSeq" id="XP_032819204.1"/>
    </source>
</evidence>
<comment type="function">
    <text evidence="1">May act as a specific coactivator for the mammalian TEFs.</text>
</comment>
<dbReference type="AlphaFoldDB" id="A0AAJ7TJU0"/>
<evidence type="ECO:0000256" key="1">
    <source>
        <dbReference type="ARBA" id="ARBA00002229"/>
    </source>
</evidence>
<proteinExistence type="inferred from homology"/>
<dbReference type="GO" id="GO:0001223">
    <property type="term" value="F:transcription coactivator binding"/>
    <property type="evidence" value="ECO:0007669"/>
    <property type="project" value="TreeGrafter"/>
</dbReference>
<feature type="compositionally biased region" description="Gly residues" evidence="3">
    <location>
        <begin position="147"/>
        <end position="157"/>
    </location>
</feature>
<dbReference type="PANTHER" id="PTHR17604:SF7">
    <property type="entry name" value="TONDU-DOMAIN-CONTAINING GROWTH INHIBITOR, ISOFORM A"/>
    <property type="match status" value="1"/>
</dbReference>
<feature type="region of interest" description="Disordered" evidence="3">
    <location>
        <begin position="306"/>
        <end position="388"/>
    </location>
</feature>
<dbReference type="RefSeq" id="XP_032819204.1">
    <property type="nucleotide sequence ID" value="XM_032963313.1"/>
</dbReference>
<dbReference type="GO" id="GO:0045892">
    <property type="term" value="P:negative regulation of DNA-templated transcription"/>
    <property type="evidence" value="ECO:0007669"/>
    <property type="project" value="TreeGrafter"/>
</dbReference>
<dbReference type="SMART" id="SM00711">
    <property type="entry name" value="TDU"/>
    <property type="match status" value="2"/>
</dbReference>
<keyword evidence="4" id="KW-1185">Reference proteome</keyword>
<dbReference type="Pfam" id="PF15245">
    <property type="entry name" value="VGLL4"/>
    <property type="match status" value="1"/>
</dbReference>
<feature type="compositionally biased region" description="Basic and acidic residues" evidence="3">
    <location>
        <begin position="111"/>
        <end position="121"/>
    </location>
</feature>
<protein>
    <submittedName>
        <fullName evidence="5">Transcription cofactor vestigial-like protein 4</fullName>
    </submittedName>
</protein>
<feature type="compositionally biased region" description="Low complexity" evidence="3">
    <location>
        <begin position="339"/>
        <end position="356"/>
    </location>
</feature>
<feature type="compositionally biased region" description="Pro residues" evidence="3">
    <location>
        <begin position="328"/>
        <end position="338"/>
    </location>
</feature>
<dbReference type="KEGG" id="pmrn:116947498"/>
<sequence length="388" mass="39192">MELASCVQPSFKEEGDALSSAHKAPSQTVALHLHGVADRLGNASTGGSGNGGGGGQQRCQSAPLALTTHERSPPSPGASGPKRKRAATPEAQELLLLQSSRTGPLNLSKAPRRDEQPEGRNDGGLLSPDGRRSVPPATSLRRPGDSHSGGGGGGGGADLAATPGCHGDGPSATPCCHGAGTSWPIVPADDVHLHHRGTMAVLQQQMRPSVITCAPALNQKNHHGSRHALRGPNKSHKRGDVPSEPSDATAVSDPVIEEHFRRSLGKDYREADSVSITGSVDDHFAKALGDAWFQLKTTTAATATAATGRRRVAPTPASVAATEAAAPGGPPLPAPSPSPASTDASGSATASGSQSDSDAEEGTPAAPRAANHAAPGERVATSSPPEVS</sequence>
<evidence type="ECO:0000313" key="4">
    <source>
        <dbReference type="Proteomes" id="UP001318040"/>
    </source>
</evidence>
<accession>A0AAJ7TJU0</accession>
<feature type="compositionally biased region" description="Low complexity" evidence="3">
    <location>
        <begin position="364"/>
        <end position="374"/>
    </location>
</feature>
<evidence type="ECO:0000256" key="3">
    <source>
        <dbReference type="SAM" id="MobiDB-lite"/>
    </source>
</evidence>
<dbReference type="Proteomes" id="UP001318040">
    <property type="component" value="Chromosome 30"/>
</dbReference>
<evidence type="ECO:0000256" key="2">
    <source>
        <dbReference type="ARBA" id="ARBA00025784"/>
    </source>
</evidence>
<dbReference type="InterPro" id="IPR006627">
    <property type="entry name" value="TDU_repeat"/>
</dbReference>
<reference evidence="5" key="1">
    <citation type="submission" date="2025-08" db="UniProtKB">
        <authorList>
            <consortium name="RefSeq"/>
        </authorList>
    </citation>
    <scope>IDENTIFICATION</scope>
    <source>
        <tissue evidence="5">Sperm</tissue>
    </source>
</reference>
<organism evidence="4 5">
    <name type="scientific">Petromyzon marinus</name>
    <name type="common">Sea lamprey</name>
    <dbReference type="NCBI Taxonomy" id="7757"/>
    <lineage>
        <taxon>Eukaryota</taxon>
        <taxon>Metazoa</taxon>
        <taxon>Chordata</taxon>
        <taxon>Craniata</taxon>
        <taxon>Vertebrata</taxon>
        <taxon>Cyclostomata</taxon>
        <taxon>Hyperoartia</taxon>
        <taxon>Petromyzontiformes</taxon>
        <taxon>Petromyzontidae</taxon>
        <taxon>Petromyzon</taxon>
    </lineage>
</organism>